<feature type="compositionally biased region" description="Polar residues" evidence="10">
    <location>
        <begin position="390"/>
        <end position="408"/>
    </location>
</feature>
<keyword evidence="9" id="KW-0829">Tyrosine-protein kinase</keyword>
<dbReference type="InterPro" id="IPR050198">
    <property type="entry name" value="Non-receptor_tyrosine_kinases"/>
</dbReference>
<dbReference type="InterPro" id="IPR015940">
    <property type="entry name" value="UBA"/>
</dbReference>
<dbReference type="InterPro" id="IPR015116">
    <property type="entry name" value="Cdc42-bd-like"/>
</dbReference>
<dbReference type="PROSITE" id="PS50030">
    <property type="entry name" value="UBA"/>
    <property type="match status" value="1"/>
</dbReference>
<dbReference type="SUPFAM" id="SSF46934">
    <property type="entry name" value="UBA-like"/>
    <property type="match status" value="1"/>
</dbReference>
<dbReference type="InterPro" id="IPR009060">
    <property type="entry name" value="UBA-like_sf"/>
</dbReference>
<protein>
    <recommendedName>
        <fullName evidence="2">non-specific protein-tyrosine kinase</fullName>
        <ecNumber evidence="2">2.7.10.2</ecNumber>
    </recommendedName>
</protein>
<evidence type="ECO:0000256" key="4">
    <source>
        <dbReference type="ARBA" id="ARBA00022490"/>
    </source>
</evidence>
<dbReference type="OrthoDB" id="635774at2759"/>
<dbReference type="Pfam" id="PF07714">
    <property type="entry name" value="PK_Tyr_Ser-Thr"/>
    <property type="match status" value="1"/>
</dbReference>
<evidence type="ECO:0000256" key="2">
    <source>
        <dbReference type="ARBA" id="ARBA00011903"/>
    </source>
</evidence>
<evidence type="ECO:0000256" key="3">
    <source>
        <dbReference type="ARBA" id="ARBA00022443"/>
    </source>
</evidence>
<keyword evidence="8" id="KW-0067">ATP-binding</keyword>
<reference evidence="12" key="1">
    <citation type="journal article" date="2020" name="Ecol. Evol.">
        <title>Genome structure and content of the rice root-knot nematode (Meloidogyne graminicola).</title>
        <authorList>
            <person name="Phan N.T."/>
            <person name="Danchin E.G.J."/>
            <person name="Klopp C."/>
            <person name="Perfus-Barbeoch L."/>
            <person name="Kozlowski D.K."/>
            <person name="Koutsovoulos G.D."/>
            <person name="Lopez-Roques C."/>
            <person name="Bouchez O."/>
            <person name="Zahm M."/>
            <person name="Besnard G."/>
            <person name="Bellafiore S."/>
        </authorList>
    </citation>
    <scope>NUCLEOTIDE SEQUENCE</scope>
    <source>
        <strain evidence="12">VN-18</strain>
    </source>
</reference>
<evidence type="ECO:0000256" key="1">
    <source>
        <dbReference type="ARBA" id="ARBA00004496"/>
    </source>
</evidence>
<feature type="region of interest" description="Disordered" evidence="10">
    <location>
        <begin position="388"/>
        <end position="412"/>
    </location>
</feature>
<evidence type="ECO:0000256" key="8">
    <source>
        <dbReference type="ARBA" id="ARBA00022840"/>
    </source>
</evidence>
<dbReference type="SUPFAM" id="SSF56112">
    <property type="entry name" value="Protein kinase-like (PK-like)"/>
    <property type="match status" value="1"/>
</dbReference>
<evidence type="ECO:0000256" key="7">
    <source>
        <dbReference type="ARBA" id="ARBA00022777"/>
    </source>
</evidence>
<keyword evidence="13" id="KW-1185">Reference proteome</keyword>
<dbReference type="Gene3D" id="4.10.680.10">
    <property type="entry name" value="Cdc42-like binding domain"/>
    <property type="match status" value="1"/>
</dbReference>
<dbReference type="Pfam" id="PF09027">
    <property type="entry name" value="GTPase_binding"/>
    <property type="match status" value="1"/>
</dbReference>
<evidence type="ECO:0000256" key="9">
    <source>
        <dbReference type="ARBA" id="ARBA00023137"/>
    </source>
</evidence>
<dbReference type="Gene3D" id="1.10.510.10">
    <property type="entry name" value="Transferase(Phosphotransferase) domain 1"/>
    <property type="match status" value="1"/>
</dbReference>
<sequence length="714" mass="81738">MGNFFFLLFIVNKKRKKGKMSEIAYIDEALNEVFIDTDLISFQSLLVFDKQLTRLEHFYDVTDEELKSYGLSEPAIRRLRHAIVKKSKKQSKALFGGGRKNVKLVMVKRDVSTDFSKKQTEKGFEFNNTQPFLISENESFIQRCLINKIIIFIVKICDFGLSRALSENEHLYIMNELKKVPFSWCPPESLRYRQFSHKSGDQICIINEDNNNNNFLFGQNIKNREFGIFSKELCCEINSNEENDFKTKNNEIIKNISTKRKEEISFPIIGSFIHTGHGDIDEKQCWGHVDFIEQIYLANPIIEKTFETFKNNEANNLKNGWNNFNENNNFVLRKNSLPTIGEITKEQQKQYSSILKPPPPSNCNNTKMFGENTTICSSKYDYSISIPRPNRTSPTNSLTPPFSGNENLTISSNTTTNISTKIEPKFETSSISNFVPSPPNNEEKLTNLDIKNFLTQKSVDFDLLRHQQRPKSAHLFSDEMKRGIGNVSSPIKHSLLDDPFTVTFMSADLRVALPKLDPIQKQQKQPILINNATISDTKKPLISKNGLNNFDQNLLLKNFSLQNNNNNIKQTTTIIPSSSSSSSTLSRIRYGTNGIPILDPIPQQQQSQFNNINLQQNKQQESYKILKIPQHVSLSELDTEALLQKVKMSVDFASIEQCRQQLWRNQFDVEKAIQQLKIEKLLEMGLATDRELASSALDSENWNVNAAANRLCSS</sequence>
<dbReference type="EMBL" id="JABEBT010000049">
    <property type="protein sequence ID" value="KAF7634911.1"/>
    <property type="molecule type" value="Genomic_DNA"/>
</dbReference>
<organism evidence="12 13">
    <name type="scientific">Meloidogyne graminicola</name>
    <dbReference type="NCBI Taxonomy" id="189291"/>
    <lineage>
        <taxon>Eukaryota</taxon>
        <taxon>Metazoa</taxon>
        <taxon>Ecdysozoa</taxon>
        <taxon>Nematoda</taxon>
        <taxon>Chromadorea</taxon>
        <taxon>Rhabditida</taxon>
        <taxon>Tylenchina</taxon>
        <taxon>Tylenchomorpha</taxon>
        <taxon>Tylenchoidea</taxon>
        <taxon>Meloidogynidae</taxon>
        <taxon>Meloidogyninae</taxon>
        <taxon>Meloidogyne</taxon>
    </lineage>
</organism>
<gene>
    <name evidence="12" type="ORF">Mgra_00005653</name>
</gene>
<evidence type="ECO:0000256" key="6">
    <source>
        <dbReference type="ARBA" id="ARBA00022741"/>
    </source>
</evidence>
<keyword evidence="7" id="KW-0418">Kinase</keyword>
<evidence type="ECO:0000313" key="13">
    <source>
        <dbReference type="Proteomes" id="UP000605970"/>
    </source>
</evidence>
<evidence type="ECO:0000256" key="10">
    <source>
        <dbReference type="SAM" id="MobiDB-lite"/>
    </source>
</evidence>
<evidence type="ECO:0000256" key="5">
    <source>
        <dbReference type="ARBA" id="ARBA00022679"/>
    </source>
</evidence>
<accession>A0A8S9ZNP7</accession>
<name>A0A8S9ZNP7_9BILA</name>
<comment type="subcellular location">
    <subcellularLocation>
        <location evidence="1">Cytoplasm</location>
    </subcellularLocation>
</comment>
<dbReference type="AlphaFoldDB" id="A0A8S9ZNP7"/>
<dbReference type="GO" id="GO:0004715">
    <property type="term" value="F:non-membrane spanning protein tyrosine kinase activity"/>
    <property type="evidence" value="ECO:0007669"/>
    <property type="project" value="UniProtKB-EC"/>
</dbReference>
<dbReference type="SMART" id="SM00165">
    <property type="entry name" value="UBA"/>
    <property type="match status" value="1"/>
</dbReference>
<dbReference type="InterPro" id="IPR055175">
    <property type="entry name" value="ACK/TNK-like_SAM"/>
</dbReference>
<dbReference type="InterPro" id="IPR037085">
    <property type="entry name" value="Cdc42-bd-like_dom_sf"/>
</dbReference>
<evidence type="ECO:0000313" key="12">
    <source>
        <dbReference type="EMBL" id="KAF7634911.1"/>
    </source>
</evidence>
<dbReference type="InterPro" id="IPR001245">
    <property type="entry name" value="Ser-Thr/Tyr_kinase_cat_dom"/>
</dbReference>
<dbReference type="Proteomes" id="UP000605970">
    <property type="component" value="Unassembled WGS sequence"/>
</dbReference>
<keyword evidence="5" id="KW-0808">Transferase</keyword>
<dbReference type="EC" id="2.7.10.2" evidence="2"/>
<keyword evidence="4" id="KW-0963">Cytoplasm</keyword>
<dbReference type="Pfam" id="PF22931">
    <property type="entry name" value="SAM_TNK"/>
    <property type="match status" value="1"/>
</dbReference>
<proteinExistence type="predicted"/>
<comment type="caution">
    <text evidence="12">The sequence shown here is derived from an EMBL/GenBank/DDBJ whole genome shotgun (WGS) entry which is preliminary data.</text>
</comment>
<feature type="domain" description="UBA" evidence="11">
    <location>
        <begin position="666"/>
        <end position="714"/>
    </location>
</feature>
<keyword evidence="6" id="KW-0547">Nucleotide-binding</keyword>
<evidence type="ECO:0000259" key="11">
    <source>
        <dbReference type="PROSITE" id="PS50030"/>
    </source>
</evidence>
<dbReference type="GO" id="GO:0005524">
    <property type="term" value="F:ATP binding"/>
    <property type="evidence" value="ECO:0007669"/>
    <property type="project" value="UniProtKB-KW"/>
</dbReference>
<dbReference type="InterPro" id="IPR011009">
    <property type="entry name" value="Kinase-like_dom_sf"/>
</dbReference>
<dbReference type="PANTHER" id="PTHR24418">
    <property type="entry name" value="TYROSINE-PROTEIN KINASE"/>
    <property type="match status" value="1"/>
</dbReference>
<keyword evidence="3" id="KW-0728">SH3 domain</keyword>
<dbReference type="GO" id="GO:0005737">
    <property type="term" value="C:cytoplasm"/>
    <property type="evidence" value="ECO:0007669"/>
    <property type="project" value="UniProtKB-SubCell"/>
</dbReference>